<keyword evidence="1" id="KW-0479">Metal-binding</keyword>
<dbReference type="PROSITE" id="PS50048">
    <property type="entry name" value="ZN2_CY6_FUNGAL_2"/>
    <property type="match status" value="1"/>
</dbReference>
<protein>
    <recommendedName>
        <fullName evidence="4">Zn(2)-C6 fungal-type domain-containing protein</fullName>
    </recommendedName>
</protein>
<evidence type="ECO:0000313" key="6">
    <source>
        <dbReference type="Proteomes" id="UP001056012"/>
    </source>
</evidence>
<evidence type="ECO:0000259" key="4">
    <source>
        <dbReference type="PROSITE" id="PS50048"/>
    </source>
</evidence>
<dbReference type="InterPro" id="IPR036864">
    <property type="entry name" value="Zn2-C6_fun-type_DNA-bd_sf"/>
</dbReference>
<dbReference type="EMBL" id="CP089276">
    <property type="protein sequence ID" value="USP76836.1"/>
    <property type="molecule type" value="Genomic_DNA"/>
</dbReference>
<feature type="compositionally biased region" description="Polar residues" evidence="3">
    <location>
        <begin position="416"/>
        <end position="428"/>
    </location>
</feature>
<reference evidence="5" key="1">
    <citation type="submission" date="2021-12" db="EMBL/GenBank/DDBJ databases">
        <title>Curvularia clavata genome.</title>
        <authorList>
            <person name="Cao Y."/>
        </authorList>
    </citation>
    <scope>NUCLEOTIDE SEQUENCE</scope>
    <source>
        <strain evidence="5">Yc1106</strain>
    </source>
</reference>
<dbReference type="GO" id="GO:0008270">
    <property type="term" value="F:zinc ion binding"/>
    <property type="evidence" value="ECO:0007669"/>
    <property type="project" value="InterPro"/>
</dbReference>
<dbReference type="SUPFAM" id="SSF57701">
    <property type="entry name" value="Zn2/Cys6 DNA-binding domain"/>
    <property type="match status" value="1"/>
</dbReference>
<dbReference type="CDD" id="cd00067">
    <property type="entry name" value="GAL4"/>
    <property type="match status" value="1"/>
</dbReference>
<dbReference type="OrthoDB" id="3266505at2759"/>
<organism evidence="5 6">
    <name type="scientific">Curvularia clavata</name>
    <dbReference type="NCBI Taxonomy" id="95742"/>
    <lineage>
        <taxon>Eukaryota</taxon>
        <taxon>Fungi</taxon>
        <taxon>Dikarya</taxon>
        <taxon>Ascomycota</taxon>
        <taxon>Pezizomycotina</taxon>
        <taxon>Dothideomycetes</taxon>
        <taxon>Pleosporomycetidae</taxon>
        <taxon>Pleosporales</taxon>
        <taxon>Pleosporineae</taxon>
        <taxon>Pleosporaceae</taxon>
        <taxon>Curvularia</taxon>
    </lineage>
</organism>
<dbReference type="PANTHER" id="PTHR46910">
    <property type="entry name" value="TRANSCRIPTION FACTOR PDR1"/>
    <property type="match status" value="1"/>
</dbReference>
<dbReference type="VEuPathDB" id="FungiDB:yc1106_04110"/>
<sequence>MELENSRPTKKRQLATEERQRAVRACDECRRLKEKCEGGTPCKRCRHLRRTCIFNNTHAPTARRGPDAAASLKEVKELRDRVRYMETLLNHHFPRLPLDVETLRSTCEALPSWSHDYGQAGTSRANIESTAVQPASDSPGIEDEKCTVEYVDDTTAQPDPGSTSIPEIVALLPPRPVAAFLVNVFFRHATSIYYFVDKDWVKETLDDLQANSARWRSKDVPAACVVMMVLAVSTQYVHLETSKQNNRRGRKAPGGHDTPANWELEVGSTFYRQVAKSLSELIHAGSVLSVQAFLLLGSYSLPIDASGLGYIYLNLAVKVAIQNGMHRRVSKAVFDPRSKEIRRRIWWTVYYLPSSSIASSIDCDGFDATGLLESIDLTCQAEAFLYQISQLRTCPRSEAGTIMDRIKQMKTKLQRPWTSRQPDLSSPSNRDRAELSESRARLHARLECCLVHMFIGRPFILAHRQPETTPSASSPPYMRWQVLIEDCISAANEVIDICHGMQKGGMGLAKSSYTEYSACRASLLVLIAYSIFRRTNEFSSNLQKGLDAIREMASVGDSARSEVSLLETLEAALHRLEAFDIESHNSTPDAGEEPAQDGYEGLLDWYTKTAGAMHSRSSSSSMPMNVDHQAAKTTSAPPGAQPAPHGNSFTPDCLPEGHTIDEYPFNLDLFNMDRNIAFFTSDFNDHGNAESELFENLLCMPRQNL</sequence>
<keyword evidence="2" id="KW-0539">Nucleus</keyword>
<dbReference type="SMART" id="SM00066">
    <property type="entry name" value="GAL4"/>
    <property type="match status" value="1"/>
</dbReference>
<accession>A0A9Q9DSW2</accession>
<evidence type="ECO:0000313" key="5">
    <source>
        <dbReference type="EMBL" id="USP76836.1"/>
    </source>
</evidence>
<name>A0A9Q9DSW2_CURCL</name>
<dbReference type="PROSITE" id="PS00463">
    <property type="entry name" value="ZN2_CY6_FUNGAL_1"/>
    <property type="match status" value="1"/>
</dbReference>
<dbReference type="Gene3D" id="4.10.240.10">
    <property type="entry name" value="Zn(2)-C6 fungal-type DNA-binding domain"/>
    <property type="match status" value="1"/>
</dbReference>
<feature type="region of interest" description="Disordered" evidence="3">
    <location>
        <begin position="614"/>
        <end position="647"/>
    </location>
</feature>
<evidence type="ECO:0000256" key="2">
    <source>
        <dbReference type="ARBA" id="ARBA00023242"/>
    </source>
</evidence>
<dbReference type="Proteomes" id="UP001056012">
    <property type="component" value="Chromosome 3"/>
</dbReference>
<keyword evidence="6" id="KW-1185">Reference proteome</keyword>
<dbReference type="GO" id="GO:0006351">
    <property type="term" value="P:DNA-templated transcription"/>
    <property type="evidence" value="ECO:0007669"/>
    <property type="project" value="InterPro"/>
</dbReference>
<dbReference type="Pfam" id="PF04082">
    <property type="entry name" value="Fungal_trans"/>
    <property type="match status" value="1"/>
</dbReference>
<gene>
    <name evidence="5" type="ORF">yc1106_04110</name>
</gene>
<dbReference type="CDD" id="cd12148">
    <property type="entry name" value="fungal_TF_MHR"/>
    <property type="match status" value="1"/>
</dbReference>
<evidence type="ECO:0000256" key="3">
    <source>
        <dbReference type="SAM" id="MobiDB-lite"/>
    </source>
</evidence>
<dbReference type="InterPro" id="IPR050987">
    <property type="entry name" value="AtrR-like"/>
</dbReference>
<dbReference type="InterPro" id="IPR007219">
    <property type="entry name" value="XnlR_reg_dom"/>
</dbReference>
<feature type="domain" description="Zn(2)-C6 fungal-type" evidence="4">
    <location>
        <begin position="25"/>
        <end position="54"/>
    </location>
</feature>
<dbReference type="PANTHER" id="PTHR46910:SF23">
    <property type="entry name" value="THIAMINE REPRESSIBLE GENES REGULATORY PROTEIN THI1"/>
    <property type="match status" value="1"/>
</dbReference>
<dbReference type="GO" id="GO:0003677">
    <property type="term" value="F:DNA binding"/>
    <property type="evidence" value="ECO:0007669"/>
    <property type="project" value="InterPro"/>
</dbReference>
<dbReference type="Pfam" id="PF00172">
    <property type="entry name" value="Zn_clus"/>
    <property type="match status" value="1"/>
</dbReference>
<dbReference type="AlphaFoldDB" id="A0A9Q9DSW2"/>
<proteinExistence type="predicted"/>
<dbReference type="InterPro" id="IPR001138">
    <property type="entry name" value="Zn2Cys6_DnaBD"/>
</dbReference>
<dbReference type="GO" id="GO:0000981">
    <property type="term" value="F:DNA-binding transcription factor activity, RNA polymerase II-specific"/>
    <property type="evidence" value="ECO:0007669"/>
    <property type="project" value="InterPro"/>
</dbReference>
<feature type="region of interest" description="Disordered" evidence="3">
    <location>
        <begin position="412"/>
        <end position="432"/>
    </location>
</feature>
<evidence type="ECO:0000256" key="1">
    <source>
        <dbReference type="ARBA" id="ARBA00022723"/>
    </source>
</evidence>